<protein>
    <submittedName>
        <fullName evidence="1">Unnamed protein product</fullName>
    </submittedName>
</protein>
<comment type="caution">
    <text evidence="1">The sequence shown here is derived from an EMBL/GenBank/DDBJ whole genome shotgun (WGS) entry which is preliminary data.</text>
</comment>
<reference evidence="1" key="1">
    <citation type="submission" date="2023-04" db="EMBL/GenBank/DDBJ databases">
        <title>Ambrosiozyma monospora NBRC 10751.</title>
        <authorList>
            <person name="Ichikawa N."/>
            <person name="Sato H."/>
            <person name="Tonouchi N."/>
        </authorList>
    </citation>
    <scope>NUCLEOTIDE SEQUENCE</scope>
    <source>
        <strain evidence="1">NBRC 10751</strain>
    </source>
</reference>
<dbReference type="Proteomes" id="UP001165064">
    <property type="component" value="Unassembled WGS sequence"/>
</dbReference>
<gene>
    <name evidence="1" type="ORF">Amon02_000202800</name>
</gene>
<keyword evidence="2" id="KW-1185">Reference proteome</keyword>
<accession>A0ACB5SWC3</accession>
<evidence type="ECO:0000313" key="2">
    <source>
        <dbReference type="Proteomes" id="UP001165064"/>
    </source>
</evidence>
<sequence>MWCYMALAADSINPSYEFMEVMKSNDPNVLAYVAMVEKYQSVDIFGQKTKPDKTNFDVVMAEIYNFIFHLPTERKKQVLDYLGYCYIDKYMTLSLSISLTTITHGNTTTIMPSKSSITSSHAFIMANYDTVEATFFSQFLSFGNMSNFIYFTTTTIGNTSSLVEMTGSSDQIAWVSTSFLGTGTIDVTDQVPTVGIINIGDAFH</sequence>
<evidence type="ECO:0000313" key="1">
    <source>
        <dbReference type="EMBL" id="GME75105.1"/>
    </source>
</evidence>
<organism evidence="1 2">
    <name type="scientific">Ambrosiozyma monospora</name>
    <name type="common">Yeast</name>
    <name type="synonym">Endomycopsis monosporus</name>
    <dbReference type="NCBI Taxonomy" id="43982"/>
    <lineage>
        <taxon>Eukaryota</taxon>
        <taxon>Fungi</taxon>
        <taxon>Dikarya</taxon>
        <taxon>Ascomycota</taxon>
        <taxon>Saccharomycotina</taxon>
        <taxon>Pichiomycetes</taxon>
        <taxon>Pichiales</taxon>
        <taxon>Pichiaceae</taxon>
        <taxon>Ambrosiozyma</taxon>
    </lineage>
</organism>
<dbReference type="EMBL" id="BSXS01001117">
    <property type="protein sequence ID" value="GME75105.1"/>
    <property type="molecule type" value="Genomic_DNA"/>
</dbReference>
<proteinExistence type="predicted"/>
<name>A0ACB5SWC3_AMBMO</name>